<feature type="signal peptide" evidence="1">
    <location>
        <begin position="1"/>
        <end position="18"/>
    </location>
</feature>
<dbReference type="InterPro" id="IPR001677">
    <property type="entry name" value="TbpB_B_D"/>
</dbReference>
<keyword evidence="1" id="KW-0732">Signal</keyword>
<comment type="caution">
    <text evidence="3">The sequence shown here is derived from an EMBL/GenBank/DDBJ whole genome shotgun (WGS) entry which is preliminary data.</text>
</comment>
<accession>A0AAJ6NFL1</accession>
<protein>
    <submittedName>
        <fullName evidence="3">Transferrin-binding protein-like solute binding protein</fullName>
    </submittedName>
</protein>
<dbReference type="RefSeq" id="WP_306376459.1">
    <property type="nucleotide sequence ID" value="NZ_JASAYT010000052.1"/>
</dbReference>
<dbReference type="PROSITE" id="PS51257">
    <property type="entry name" value="PROKAR_LIPOPROTEIN"/>
    <property type="match status" value="1"/>
</dbReference>
<gene>
    <name evidence="3" type="ORF">QJU97_10520</name>
</gene>
<name>A0AAJ6NFL1_9PAST</name>
<dbReference type="InterPro" id="IPR011250">
    <property type="entry name" value="OMP/PagP_B-barrel"/>
</dbReference>
<evidence type="ECO:0000256" key="1">
    <source>
        <dbReference type="SAM" id="SignalP"/>
    </source>
</evidence>
<feature type="chain" id="PRO_5042606928" evidence="1">
    <location>
        <begin position="19"/>
        <end position="276"/>
    </location>
</feature>
<sequence>MKKLILSTAMALVLTACGSGGNSNSADKIKSGKIEGVLLAYDLQNPVKKQSEDPAGNITEYDDYELKMTRLSKNKDINSIKINSIDVQLLPDGYDKQENYEKQATYYDENAVGGPQPKGQVLRTAVSGKKYKYVRFGVHNAYVYDSSKPNPHAKDPELGMFVQGYITTNMPTKATSDPVVYIGDAYGGARALTKGKSEIKVNFKDKTLAGTLFDWNDYKFVDKKTPIIHFNANIKENKFEGENVQGAFFGDKAAEVGGIYYNKQKNEGAVFGAKKQ</sequence>
<dbReference type="AlphaFoldDB" id="A0AAJ6NFL1"/>
<dbReference type="Pfam" id="PF01298">
    <property type="entry name" value="TbpB_B_D"/>
    <property type="match status" value="1"/>
</dbReference>
<dbReference type="SUPFAM" id="SSF56925">
    <property type="entry name" value="OMPA-like"/>
    <property type="match status" value="1"/>
</dbReference>
<feature type="domain" description="Transferrin-binding protein B C-lobe/N-lobe beta-barrel" evidence="2">
    <location>
        <begin position="193"/>
        <end position="275"/>
    </location>
</feature>
<evidence type="ECO:0000259" key="2">
    <source>
        <dbReference type="Pfam" id="PF01298"/>
    </source>
</evidence>
<evidence type="ECO:0000313" key="4">
    <source>
        <dbReference type="Proteomes" id="UP001231736"/>
    </source>
</evidence>
<proteinExistence type="predicted"/>
<organism evidence="3 4">
    <name type="scientific">Phocoenobacter skyensis</name>
    <dbReference type="NCBI Taxonomy" id="97481"/>
    <lineage>
        <taxon>Bacteria</taxon>
        <taxon>Pseudomonadati</taxon>
        <taxon>Pseudomonadota</taxon>
        <taxon>Gammaproteobacteria</taxon>
        <taxon>Pasteurellales</taxon>
        <taxon>Pasteurellaceae</taxon>
        <taxon>Phocoenobacter</taxon>
    </lineage>
</organism>
<evidence type="ECO:0000313" key="3">
    <source>
        <dbReference type="EMBL" id="MDP8175886.1"/>
    </source>
</evidence>
<dbReference type="Gene3D" id="2.40.160.90">
    <property type="match status" value="2"/>
</dbReference>
<reference evidence="3" key="1">
    <citation type="journal article" date="2023" name="Front. Microbiol.">
        <title>Phylogeography and host specificity of Pasteurellaceae pathogenic to sea-farmed fish in the north-east Atlantic.</title>
        <authorList>
            <person name="Gulla S."/>
            <person name="Colquhoun D.J."/>
            <person name="Olsen A.B."/>
            <person name="Spilsberg B."/>
            <person name="Lagesen K."/>
            <person name="Aakesson C.P."/>
            <person name="Strom S."/>
            <person name="Manji F."/>
            <person name="Birkbeck T.H."/>
            <person name="Nilsen H.K."/>
        </authorList>
    </citation>
    <scope>NUCLEOTIDE SEQUENCE</scope>
    <source>
        <strain evidence="3">98B1</strain>
    </source>
</reference>
<dbReference type="EMBL" id="JASAYT010000052">
    <property type="protein sequence ID" value="MDP8175886.1"/>
    <property type="molecule type" value="Genomic_DNA"/>
</dbReference>
<dbReference type="Proteomes" id="UP001231736">
    <property type="component" value="Unassembled WGS sequence"/>
</dbReference>